<dbReference type="EC" id="6.1.1.18" evidence="2"/>
<dbReference type="GO" id="GO:0006425">
    <property type="term" value="P:glutaminyl-tRNA aminoacylation"/>
    <property type="evidence" value="ECO:0007669"/>
    <property type="project" value="InterPro"/>
</dbReference>
<evidence type="ECO:0000256" key="9">
    <source>
        <dbReference type="RuleBase" id="RU363037"/>
    </source>
</evidence>
<dbReference type="Gene3D" id="3.40.50.620">
    <property type="entry name" value="HUPs"/>
    <property type="match status" value="1"/>
</dbReference>
<dbReference type="AlphaFoldDB" id="A0A9P8MDE1"/>
<comment type="similarity">
    <text evidence="1 9">Belongs to the class-I aminoacyl-tRNA synthetase family.</text>
</comment>
<feature type="region of interest" description="Disordered" evidence="10">
    <location>
        <begin position="1"/>
        <end position="70"/>
    </location>
</feature>
<dbReference type="PROSITE" id="PS00178">
    <property type="entry name" value="AA_TRNA_LIGASE_I"/>
    <property type="match status" value="1"/>
</dbReference>
<feature type="domain" description="Glutamyl/glutaminyl-tRNA synthetase class Ib anti-codon binding" evidence="12">
    <location>
        <begin position="398"/>
        <end position="496"/>
    </location>
</feature>
<keyword evidence="6 9" id="KW-0648">Protein biosynthesis</keyword>
<evidence type="ECO:0000256" key="2">
    <source>
        <dbReference type="ARBA" id="ARBA00012836"/>
    </source>
</evidence>
<dbReference type="SUPFAM" id="SSF50715">
    <property type="entry name" value="Ribosomal protein L25-like"/>
    <property type="match status" value="1"/>
</dbReference>
<evidence type="ECO:0000256" key="6">
    <source>
        <dbReference type="ARBA" id="ARBA00022917"/>
    </source>
</evidence>
<evidence type="ECO:0000256" key="3">
    <source>
        <dbReference type="ARBA" id="ARBA00022598"/>
    </source>
</evidence>
<evidence type="ECO:0000256" key="7">
    <source>
        <dbReference type="ARBA" id="ARBA00023146"/>
    </source>
</evidence>
<keyword evidence="7 9" id="KW-0030">Aminoacyl-tRNA synthetase</keyword>
<organism evidence="13 14">
    <name type="scientific">Metarhizium humberi</name>
    <dbReference type="NCBI Taxonomy" id="2596975"/>
    <lineage>
        <taxon>Eukaryota</taxon>
        <taxon>Fungi</taxon>
        <taxon>Dikarya</taxon>
        <taxon>Ascomycota</taxon>
        <taxon>Pezizomycotina</taxon>
        <taxon>Sordariomycetes</taxon>
        <taxon>Hypocreomycetidae</taxon>
        <taxon>Hypocreales</taxon>
        <taxon>Clavicipitaceae</taxon>
        <taxon>Metarhizium</taxon>
    </lineage>
</organism>
<evidence type="ECO:0000256" key="4">
    <source>
        <dbReference type="ARBA" id="ARBA00022741"/>
    </source>
</evidence>
<dbReference type="SUPFAM" id="SSF52374">
    <property type="entry name" value="Nucleotidylyl transferase"/>
    <property type="match status" value="1"/>
</dbReference>
<evidence type="ECO:0000256" key="1">
    <source>
        <dbReference type="ARBA" id="ARBA00005594"/>
    </source>
</evidence>
<name>A0A9P8MDE1_9HYPO</name>
<dbReference type="Pfam" id="PF00749">
    <property type="entry name" value="tRNA-synt_1c"/>
    <property type="match status" value="1"/>
</dbReference>
<accession>A0A9P8MDE1</accession>
<dbReference type="PANTHER" id="PTHR43097">
    <property type="entry name" value="GLUTAMINE-TRNA LIGASE"/>
    <property type="match status" value="1"/>
</dbReference>
<dbReference type="Gene3D" id="2.40.240.10">
    <property type="entry name" value="Ribosomal Protein L25, Chain P"/>
    <property type="match status" value="2"/>
</dbReference>
<dbReference type="GO" id="GO:0005524">
    <property type="term" value="F:ATP binding"/>
    <property type="evidence" value="ECO:0007669"/>
    <property type="project" value="UniProtKB-KW"/>
</dbReference>
<dbReference type="Proteomes" id="UP000764110">
    <property type="component" value="Unassembled WGS sequence"/>
</dbReference>
<protein>
    <recommendedName>
        <fullName evidence="2">glutamine--tRNA ligase</fullName>
        <ecNumber evidence="2">6.1.1.18</ecNumber>
    </recommendedName>
</protein>
<evidence type="ECO:0000259" key="11">
    <source>
        <dbReference type="Pfam" id="PF00749"/>
    </source>
</evidence>
<evidence type="ECO:0000313" key="14">
    <source>
        <dbReference type="Proteomes" id="UP000764110"/>
    </source>
</evidence>
<evidence type="ECO:0000313" key="13">
    <source>
        <dbReference type="EMBL" id="KAH0598378.1"/>
    </source>
</evidence>
<dbReference type="GO" id="GO:0005829">
    <property type="term" value="C:cytosol"/>
    <property type="evidence" value="ECO:0007669"/>
    <property type="project" value="TreeGrafter"/>
</dbReference>
<dbReference type="InterPro" id="IPR004514">
    <property type="entry name" value="Gln-tRNA-synth"/>
</dbReference>
<reference evidence="13 14" key="1">
    <citation type="submission" date="2020-07" db="EMBL/GenBank/DDBJ databases">
        <title>Metarhizium humberi genome.</title>
        <authorList>
            <person name="Lysoe E."/>
        </authorList>
    </citation>
    <scope>NUCLEOTIDE SEQUENCE [LARGE SCALE GENOMIC DNA]</scope>
    <source>
        <strain evidence="13 14">ESALQ1638</strain>
    </source>
</reference>
<keyword evidence="4 9" id="KW-0547">Nucleotide-binding</keyword>
<dbReference type="GO" id="GO:0004819">
    <property type="term" value="F:glutamine-tRNA ligase activity"/>
    <property type="evidence" value="ECO:0007669"/>
    <property type="project" value="UniProtKB-EC"/>
</dbReference>
<dbReference type="NCBIfam" id="TIGR00440">
    <property type="entry name" value="glnS"/>
    <property type="match status" value="1"/>
</dbReference>
<dbReference type="InterPro" id="IPR050132">
    <property type="entry name" value="Gln/Glu-tRNA_Ligase"/>
</dbReference>
<dbReference type="PRINTS" id="PR00987">
    <property type="entry name" value="TRNASYNTHGLU"/>
</dbReference>
<dbReference type="InterPro" id="IPR014729">
    <property type="entry name" value="Rossmann-like_a/b/a_fold"/>
</dbReference>
<dbReference type="InterPro" id="IPR020056">
    <property type="entry name" value="Rbsml_bL25/Gln-tRNA_synth_N"/>
</dbReference>
<comment type="caution">
    <text evidence="13">The sequence shown here is derived from an EMBL/GenBank/DDBJ whole genome shotgun (WGS) entry which is preliminary data.</text>
</comment>
<dbReference type="InterPro" id="IPR011035">
    <property type="entry name" value="Ribosomal_bL25/Gln-tRNA_synth"/>
</dbReference>
<feature type="domain" description="Glutamyl/glutaminyl-tRNA synthetase class Ib catalytic" evidence="11">
    <location>
        <begin position="94"/>
        <end position="394"/>
    </location>
</feature>
<comment type="catalytic activity">
    <reaction evidence="8">
        <text>tRNA(Gln) + L-glutamine + ATP = L-glutaminyl-tRNA(Gln) + AMP + diphosphate</text>
        <dbReference type="Rhea" id="RHEA:20121"/>
        <dbReference type="Rhea" id="RHEA-COMP:9662"/>
        <dbReference type="Rhea" id="RHEA-COMP:9681"/>
        <dbReference type="ChEBI" id="CHEBI:30616"/>
        <dbReference type="ChEBI" id="CHEBI:33019"/>
        <dbReference type="ChEBI" id="CHEBI:58359"/>
        <dbReference type="ChEBI" id="CHEBI:78442"/>
        <dbReference type="ChEBI" id="CHEBI:78521"/>
        <dbReference type="ChEBI" id="CHEBI:456215"/>
        <dbReference type="EC" id="6.1.1.18"/>
    </reaction>
</comment>
<dbReference type="InterPro" id="IPR020059">
    <property type="entry name" value="Glu/Gln-tRNA-synth_Ib_codon-bd"/>
</dbReference>
<dbReference type="InterPro" id="IPR000924">
    <property type="entry name" value="Glu/Gln-tRNA-synth"/>
</dbReference>
<dbReference type="InterPro" id="IPR001412">
    <property type="entry name" value="aa-tRNA-synth_I_CS"/>
</dbReference>
<keyword evidence="3 9" id="KW-0436">Ligase</keyword>
<evidence type="ECO:0000256" key="8">
    <source>
        <dbReference type="ARBA" id="ARBA00048270"/>
    </source>
</evidence>
<evidence type="ECO:0000256" key="5">
    <source>
        <dbReference type="ARBA" id="ARBA00022840"/>
    </source>
</evidence>
<keyword evidence="14" id="KW-1185">Reference proteome</keyword>
<dbReference type="Pfam" id="PF03950">
    <property type="entry name" value="tRNA-synt_1c_C"/>
    <property type="match status" value="1"/>
</dbReference>
<sequence>MAGQAPEHATEALAQLQLDEETGEMVSKRELKKRQQKRARKAATAAARAEKSNDTPKQQLPPQEKTDGIQVDPDAMFTRGFLADVYNELPAERVVTRFPPEPNGFLHLGHAKAIAVDFGFARYHGDAEEKGFIDAIKETIRWLGYTPHAITYSSDNFQKLYDYAEQLIELGKAYVCHCNESEIKRQRGGHEGKEGPRYRCDHSEQDVSTNLVKFRMMRDGKYKPQTAFLRLKQDISNPNPQMWDLAAYRIPKDQTPHHRTGNQWNIYPTYDFAHCLCDSLEGVTHSLCTSEFVLSRESYEWLNKSLKVYEPMQREFGRLNLNGTVMSKRGLSALVEEKIVRGWDDPRLYTLVALRRRGVPPGAILSFINELGVTTSRTFIQVNRFEQSVRKYLETTVPRLMLVLDPVALVIEDEIDPGISERRIPSPTSELNGHTQLLTQTIFIERSDFREADSKDYFRLAPGKTVGLIQSPYPVKVVSFSKNPTTGVVTEVRAVFDKDCKKPKAYIHWVPEGSRAVEVRVHAPLFKSDDPMQAEGGFRNDIRPNSETIYRDALISSGFDEVRKTAPWPKVAANNEGSAPESVRFQAMRTGYFVGAQSSFIMEIRVPLEVSRILCRVSNNACHTQTLDPDTTDDHVVLSRIVSLKEDGGKN</sequence>
<dbReference type="FunFam" id="2.40.240.10:FF:000007">
    <property type="entry name" value="Glutamine--tRNA ligase"/>
    <property type="match status" value="1"/>
</dbReference>
<dbReference type="EMBL" id="JACEFI010000005">
    <property type="protein sequence ID" value="KAH0598378.1"/>
    <property type="molecule type" value="Genomic_DNA"/>
</dbReference>
<feature type="compositionally biased region" description="Basic residues" evidence="10">
    <location>
        <begin position="30"/>
        <end position="41"/>
    </location>
</feature>
<dbReference type="FunFam" id="3.40.50.620:FF:000183">
    <property type="entry name" value="Glutaminyl-tRNA synthetase"/>
    <property type="match status" value="1"/>
</dbReference>
<keyword evidence="5 9" id="KW-0067">ATP-binding</keyword>
<proteinExistence type="inferred from homology"/>
<evidence type="ECO:0000256" key="10">
    <source>
        <dbReference type="SAM" id="MobiDB-lite"/>
    </source>
</evidence>
<gene>
    <name evidence="13" type="ORF">MHUMG1_03676</name>
</gene>
<evidence type="ECO:0000259" key="12">
    <source>
        <dbReference type="Pfam" id="PF03950"/>
    </source>
</evidence>
<dbReference type="InterPro" id="IPR020058">
    <property type="entry name" value="Glu/Gln-tRNA-synth_Ib_cat-dom"/>
</dbReference>
<dbReference type="PANTHER" id="PTHR43097:SF4">
    <property type="entry name" value="GLUTAMINE--TRNA LIGASE"/>
    <property type="match status" value="1"/>
</dbReference>